<sequence>MGFGDLIDFPIVEIPTKLAFYVVDILNTRKMTLECPMGGIVITPKAVKEVIRLPMGRRKLEREGKREYNYPFLLEWKDRLKNVNKLTIKALSNLIIDTQNTDYKFRMNILTLIANTLESCDNSSTLKFTVLKNVFERDDERMHKIFKEPYIPEYNSSSSSEPDDDSQLGDENEKSYGSQIDSGEEDHVQIVREAQQEEINNLHYTDEEHNKKYVFHSEDKLMKDENVECSEKR</sequence>
<feature type="compositionally biased region" description="Acidic residues" evidence="1">
    <location>
        <begin position="161"/>
        <end position="170"/>
    </location>
</feature>
<name>A0A699H8C2_TANCI</name>
<protein>
    <submittedName>
        <fullName evidence="2">Peptidase C48, SUMO/sentrin/Ubl1</fullName>
    </submittedName>
</protein>
<organism evidence="2">
    <name type="scientific">Tanacetum cinerariifolium</name>
    <name type="common">Dalmatian daisy</name>
    <name type="synonym">Chrysanthemum cinerariifolium</name>
    <dbReference type="NCBI Taxonomy" id="118510"/>
    <lineage>
        <taxon>Eukaryota</taxon>
        <taxon>Viridiplantae</taxon>
        <taxon>Streptophyta</taxon>
        <taxon>Embryophyta</taxon>
        <taxon>Tracheophyta</taxon>
        <taxon>Spermatophyta</taxon>
        <taxon>Magnoliopsida</taxon>
        <taxon>eudicotyledons</taxon>
        <taxon>Gunneridae</taxon>
        <taxon>Pentapetalae</taxon>
        <taxon>asterids</taxon>
        <taxon>campanulids</taxon>
        <taxon>Asterales</taxon>
        <taxon>Asteraceae</taxon>
        <taxon>Asteroideae</taxon>
        <taxon>Anthemideae</taxon>
        <taxon>Anthemidinae</taxon>
        <taxon>Tanacetum</taxon>
    </lineage>
</organism>
<gene>
    <name evidence="2" type="ORF">Tci_331436</name>
</gene>
<dbReference type="AlphaFoldDB" id="A0A699H8C2"/>
<feature type="region of interest" description="Disordered" evidence="1">
    <location>
        <begin position="152"/>
        <end position="207"/>
    </location>
</feature>
<proteinExistence type="predicted"/>
<dbReference type="EMBL" id="BKCJ010117760">
    <property type="protein sequence ID" value="GEX59461.1"/>
    <property type="molecule type" value="Genomic_DNA"/>
</dbReference>
<reference evidence="2" key="1">
    <citation type="journal article" date="2019" name="Sci. Rep.">
        <title>Draft genome of Tanacetum cinerariifolium, the natural source of mosquito coil.</title>
        <authorList>
            <person name="Yamashiro T."/>
            <person name="Shiraishi A."/>
            <person name="Satake H."/>
            <person name="Nakayama K."/>
        </authorList>
    </citation>
    <scope>NUCLEOTIDE SEQUENCE</scope>
</reference>
<evidence type="ECO:0000313" key="2">
    <source>
        <dbReference type="EMBL" id="GEX59461.1"/>
    </source>
</evidence>
<accession>A0A699H8C2</accession>
<evidence type="ECO:0000256" key="1">
    <source>
        <dbReference type="SAM" id="MobiDB-lite"/>
    </source>
</evidence>
<comment type="caution">
    <text evidence="2">The sequence shown here is derived from an EMBL/GenBank/DDBJ whole genome shotgun (WGS) entry which is preliminary data.</text>
</comment>